<feature type="compositionally biased region" description="Low complexity" evidence="1">
    <location>
        <begin position="87"/>
        <end position="99"/>
    </location>
</feature>
<dbReference type="AlphaFoldDB" id="A0A9W8LKL0"/>
<dbReference type="Proteomes" id="UP001140217">
    <property type="component" value="Unassembled WGS sequence"/>
</dbReference>
<keyword evidence="3" id="KW-1185">Reference proteome</keyword>
<dbReference type="EMBL" id="JANBUL010000038">
    <property type="protein sequence ID" value="KAJ2783867.1"/>
    <property type="molecule type" value="Genomic_DNA"/>
</dbReference>
<name>A0A9W8LKL0_9FUNG</name>
<evidence type="ECO:0000313" key="2">
    <source>
        <dbReference type="EMBL" id="KAJ2783867.1"/>
    </source>
</evidence>
<evidence type="ECO:0000313" key="3">
    <source>
        <dbReference type="Proteomes" id="UP001140217"/>
    </source>
</evidence>
<dbReference type="OrthoDB" id="21513at2759"/>
<comment type="caution">
    <text evidence="2">The sequence shown here is derived from an EMBL/GenBank/DDBJ whole genome shotgun (WGS) entry which is preliminary data.</text>
</comment>
<accession>A0A9W8LKL0</accession>
<proteinExistence type="predicted"/>
<organism evidence="2 3">
    <name type="scientific">Coemansia javaensis</name>
    <dbReference type="NCBI Taxonomy" id="2761396"/>
    <lineage>
        <taxon>Eukaryota</taxon>
        <taxon>Fungi</taxon>
        <taxon>Fungi incertae sedis</taxon>
        <taxon>Zoopagomycota</taxon>
        <taxon>Kickxellomycotina</taxon>
        <taxon>Kickxellomycetes</taxon>
        <taxon>Kickxellales</taxon>
        <taxon>Kickxellaceae</taxon>
        <taxon>Coemansia</taxon>
    </lineage>
</organism>
<feature type="region of interest" description="Disordered" evidence="1">
    <location>
        <begin position="48"/>
        <end position="116"/>
    </location>
</feature>
<evidence type="ECO:0000256" key="1">
    <source>
        <dbReference type="SAM" id="MobiDB-lite"/>
    </source>
</evidence>
<gene>
    <name evidence="2" type="ORF">H4R18_001475</name>
</gene>
<reference evidence="2" key="1">
    <citation type="submission" date="2022-07" db="EMBL/GenBank/DDBJ databases">
        <title>Phylogenomic reconstructions and comparative analyses of Kickxellomycotina fungi.</title>
        <authorList>
            <person name="Reynolds N.K."/>
            <person name="Stajich J.E."/>
            <person name="Barry K."/>
            <person name="Grigoriev I.V."/>
            <person name="Crous P."/>
            <person name="Smith M.E."/>
        </authorList>
    </citation>
    <scope>NUCLEOTIDE SEQUENCE</scope>
    <source>
        <strain evidence="2">NBRC 105414</strain>
    </source>
</reference>
<sequence length="130" mass="13764">MDRRAKDRPGVLPLKTLCERALMANIGHSGAQSGYAPRFNVFEDLMGVSAGPGHHHSSTVIIKEQLRPSATTPAKRKRPESSGDDGGTAAVAAAQGHHPAPLPRPGTKVRSEDLADPGAEDLFRMLSGLH</sequence>
<protein>
    <submittedName>
        <fullName evidence="2">Uncharacterized protein</fullName>
    </submittedName>
</protein>